<proteinExistence type="predicted"/>
<organism evidence="1">
    <name type="scientific">Manihot esculenta</name>
    <name type="common">Cassava</name>
    <name type="synonym">Jatropha manihot</name>
    <dbReference type="NCBI Taxonomy" id="3983"/>
    <lineage>
        <taxon>Eukaryota</taxon>
        <taxon>Viridiplantae</taxon>
        <taxon>Streptophyta</taxon>
        <taxon>Embryophyta</taxon>
        <taxon>Tracheophyta</taxon>
        <taxon>Spermatophyta</taxon>
        <taxon>Magnoliopsida</taxon>
        <taxon>eudicotyledons</taxon>
        <taxon>Gunneridae</taxon>
        <taxon>Pentapetalae</taxon>
        <taxon>rosids</taxon>
        <taxon>fabids</taxon>
        <taxon>Malpighiales</taxon>
        <taxon>Euphorbiaceae</taxon>
        <taxon>Crotonoideae</taxon>
        <taxon>Manihoteae</taxon>
        <taxon>Manihot</taxon>
    </lineage>
</organism>
<dbReference type="EMBL" id="CM004395">
    <property type="protein sequence ID" value="OAY40771.1"/>
    <property type="molecule type" value="Genomic_DNA"/>
</dbReference>
<reference evidence="1" key="1">
    <citation type="submission" date="2016-02" db="EMBL/GenBank/DDBJ databases">
        <title>WGS assembly of Manihot esculenta.</title>
        <authorList>
            <person name="Bredeson J.V."/>
            <person name="Prochnik S.E."/>
            <person name="Lyons J.B."/>
            <person name="Schmutz J."/>
            <person name="Grimwood J."/>
            <person name="Vrebalov J."/>
            <person name="Bart R.S."/>
            <person name="Amuge T."/>
            <person name="Ferguson M.E."/>
            <person name="Green R."/>
            <person name="Putnam N."/>
            <person name="Stites J."/>
            <person name="Rounsley S."/>
            <person name="Rokhsar D.S."/>
        </authorList>
    </citation>
    <scope>NUCLEOTIDE SEQUENCE [LARGE SCALE GENOMIC DNA]</scope>
    <source>
        <tissue evidence="1">Leaf</tissue>
    </source>
</reference>
<gene>
    <name evidence="1" type="ORF">MANES_09G047200</name>
</gene>
<accession>A0A2C9V7T4</accession>
<evidence type="ECO:0000313" key="1">
    <source>
        <dbReference type="EMBL" id="OAY40771.1"/>
    </source>
</evidence>
<sequence length="39" mass="4193">MCLLAKGSFSQKVFFLLLGERPTGSSLILVLTAGFSSWS</sequence>
<name>A0A2C9V7T4_MANES</name>
<dbReference type="AlphaFoldDB" id="A0A2C9V7T4"/>
<protein>
    <submittedName>
        <fullName evidence="1">Uncharacterized protein</fullName>
    </submittedName>
</protein>